<dbReference type="InterPro" id="IPR050382">
    <property type="entry name" value="MFS_Na/Anion_cotransporter"/>
</dbReference>
<dbReference type="GO" id="GO:0016020">
    <property type="term" value="C:membrane"/>
    <property type="evidence" value="ECO:0007669"/>
    <property type="project" value="UniProtKB-SubCell"/>
</dbReference>
<keyword evidence="10" id="KW-1185">Reference proteome</keyword>
<dbReference type="FunFam" id="1.20.1250.20:FF:000157">
    <property type="entry name" value="Inorganic phosphate cotransporter"/>
    <property type="match status" value="1"/>
</dbReference>
<organism evidence="9 10">
    <name type="scientific">Cinara cedri</name>
    <dbReference type="NCBI Taxonomy" id="506608"/>
    <lineage>
        <taxon>Eukaryota</taxon>
        <taxon>Metazoa</taxon>
        <taxon>Ecdysozoa</taxon>
        <taxon>Arthropoda</taxon>
        <taxon>Hexapoda</taxon>
        <taxon>Insecta</taxon>
        <taxon>Pterygota</taxon>
        <taxon>Neoptera</taxon>
        <taxon>Paraneoptera</taxon>
        <taxon>Hemiptera</taxon>
        <taxon>Sternorrhyncha</taxon>
        <taxon>Aphidomorpha</taxon>
        <taxon>Aphidoidea</taxon>
        <taxon>Aphididae</taxon>
        <taxon>Lachninae</taxon>
        <taxon>Cinara</taxon>
    </lineage>
</organism>
<feature type="transmembrane region" description="Helical" evidence="7">
    <location>
        <begin position="331"/>
        <end position="349"/>
    </location>
</feature>
<evidence type="ECO:0000256" key="6">
    <source>
        <dbReference type="ARBA" id="ARBA00023136"/>
    </source>
</evidence>
<evidence type="ECO:0000256" key="3">
    <source>
        <dbReference type="ARBA" id="ARBA00022692"/>
    </source>
</evidence>
<feature type="transmembrane region" description="Helical" evidence="7">
    <location>
        <begin position="164"/>
        <end position="185"/>
    </location>
</feature>
<dbReference type="GO" id="GO:0015293">
    <property type="term" value="F:symporter activity"/>
    <property type="evidence" value="ECO:0007669"/>
    <property type="project" value="UniProtKB-KW"/>
</dbReference>
<dbReference type="InterPro" id="IPR011701">
    <property type="entry name" value="MFS"/>
</dbReference>
<accession>A0A5E4M326</accession>
<dbReference type="Proteomes" id="UP000325440">
    <property type="component" value="Unassembled WGS sequence"/>
</dbReference>
<evidence type="ECO:0000313" key="10">
    <source>
        <dbReference type="Proteomes" id="UP000325440"/>
    </source>
</evidence>
<evidence type="ECO:0000313" key="9">
    <source>
        <dbReference type="EMBL" id="VVC25990.1"/>
    </source>
</evidence>
<dbReference type="InterPro" id="IPR036259">
    <property type="entry name" value="MFS_trans_sf"/>
</dbReference>
<dbReference type="PROSITE" id="PS50850">
    <property type="entry name" value="MFS"/>
    <property type="match status" value="1"/>
</dbReference>
<dbReference type="OrthoDB" id="2985014at2759"/>
<protein>
    <submittedName>
        <fullName evidence="9">Major facilitator superfamily,Major facilitator superfamily domain</fullName>
    </submittedName>
</protein>
<evidence type="ECO:0000256" key="2">
    <source>
        <dbReference type="ARBA" id="ARBA00022448"/>
    </source>
</evidence>
<dbReference type="PROSITE" id="PS51257">
    <property type="entry name" value="PROKAR_LIPOPROTEIN"/>
    <property type="match status" value="1"/>
</dbReference>
<evidence type="ECO:0000256" key="1">
    <source>
        <dbReference type="ARBA" id="ARBA00004141"/>
    </source>
</evidence>
<sequence>MRATVSLWFLVFTGFACNYMIRINLNIAIVDMTTVKSKGHTIRLCELNTTSMTNATENRNEYVKDFQWKDGERAMVLGSFYWFHWALQLPGGLLARTYGAKRIFGLSNLIMFTLSLTMPFVARWDVRGLILVRALQGFIGGMAWPSVHHLTAHWVPPNKRSKFISAYLGSSIGVAITYPLCGFIMEQWGWPYVFYSTGLLGMVWFTAWWLLVYDTPAEHPYISERELVSITSSLTNVVSSVKLPIPWKYVFSCVPFWVALSIQWSTGWALHTLMTQTPTYLDLMFSWNPQKIGIWSGLPHLTRFAFSLILSQVIDSLLANGSYTRTCIRKISTNICTVLQAVLIVAVVYSGCDQWLVNGFLLLAMTVSGASTSGPLSIMVDLSPNFASVLQGFSGIIGVIPGMISPIVLSYFTSDENTLDSWQHFFLLSGIVIAIPGLLYNFIGSSELQSWNSPDTDQELAVTNGHSTAKK</sequence>
<dbReference type="FunFam" id="1.20.1250.20:FF:000003">
    <property type="entry name" value="Solute carrier family 17 member 3"/>
    <property type="match status" value="1"/>
</dbReference>
<feature type="domain" description="Major facilitator superfamily (MFS) profile" evidence="8">
    <location>
        <begin position="17"/>
        <end position="448"/>
    </location>
</feature>
<keyword evidence="2" id="KW-0813">Transport</keyword>
<dbReference type="GO" id="GO:0006820">
    <property type="term" value="P:monoatomic anion transport"/>
    <property type="evidence" value="ECO:0007669"/>
    <property type="project" value="TreeGrafter"/>
</dbReference>
<feature type="transmembrane region" description="Helical" evidence="7">
    <location>
        <begin position="128"/>
        <end position="144"/>
    </location>
</feature>
<name>A0A5E4M326_9HEMI</name>
<keyword evidence="4" id="KW-0769">Symport</keyword>
<dbReference type="PANTHER" id="PTHR11662">
    <property type="entry name" value="SOLUTE CARRIER FAMILY 17"/>
    <property type="match status" value="1"/>
</dbReference>
<keyword evidence="3 7" id="KW-0812">Transmembrane</keyword>
<keyword evidence="6 7" id="KW-0472">Membrane</keyword>
<dbReference type="Pfam" id="PF07690">
    <property type="entry name" value="MFS_1"/>
    <property type="match status" value="1"/>
</dbReference>
<keyword evidence="5 7" id="KW-1133">Transmembrane helix</keyword>
<comment type="subcellular location">
    <subcellularLocation>
        <location evidence="1">Membrane</location>
        <topology evidence="1">Multi-pass membrane protein</topology>
    </subcellularLocation>
</comment>
<feature type="transmembrane region" description="Helical" evidence="7">
    <location>
        <begin position="301"/>
        <end position="319"/>
    </location>
</feature>
<gene>
    <name evidence="9" type="ORF">CINCED_3A021326</name>
</gene>
<dbReference type="EMBL" id="CABPRJ010000023">
    <property type="protein sequence ID" value="VVC25990.1"/>
    <property type="molecule type" value="Genomic_DNA"/>
</dbReference>
<reference evidence="9 10" key="1">
    <citation type="submission" date="2019-08" db="EMBL/GenBank/DDBJ databases">
        <authorList>
            <person name="Alioto T."/>
            <person name="Alioto T."/>
            <person name="Gomez Garrido J."/>
        </authorList>
    </citation>
    <scope>NUCLEOTIDE SEQUENCE [LARGE SCALE GENOMIC DNA]</scope>
</reference>
<dbReference type="AlphaFoldDB" id="A0A5E4M326"/>
<evidence type="ECO:0000259" key="8">
    <source>
        <dbReference type="PROSITE" id="PS50850"/>
    </source>
</evidence>
<evidence type="ECO:0000256" key="4">
    <source>
        <dbReference type="ARBA" id="ARBA00022847"/>
    </source>
</evidence>
<dbReference type="PANTHER" id="PTHR11662:SF79">
    <property type="entry name" value="NA[+]-DEPENDENT INORGANIC PHOSPHATE COTRANSPORTER, ISOFORM A"/>
    <property type="match status" value="1"/>
</dbReference>
<dbReference type="SUPFAM" id="SSF103473">
    <property type="entry name" value="MFS general substrate transporter"/>
    <property type="match status" value="1"/>
</dbReference>
<feature type="transmembrane region" description="Helical" evidence="7">
    <location>
        <begin position="103"/>
        <end position="121"/>
    </location>
</feature>
<feature type="transmembrane region" description="Helical" evidence="7">
    <location>
        <begin position="392"/>
        <end position="412"/>
    </location>
</feature>
<evidence type="ECO:0000256" key="7">
    <source>
        <dbReference type="SAM" id="Phobius"/>
    </source>
</evidence>
<feature type="transmembrane region" description="Helical" evidence="7">
    <location>
        <begin position="424"/>
        <end position="443"/>
    </location>
</feature>
<evidence type="ECO:0000256" key="5">
    <source>
        <dbReference type="ARBA" id="ARBA00022989"/>
    </source>
</evidence>
<proteinExistence type="predicted"/>
<dbReference type="InterPro" id="IPR020846">
    <property type="entry name" value="MFS_dom"/>
</dbReference>
<feature type="transmembrane region" description="Helical" evidence="7">
    <location>
        <begin position="192"/>
        <end position="211"/>
    </location>
</feature>
<dbReference type="Gene3D" id="1.20.1250.20">
    <property type="entry name" value="MFS general substrate transporter like domains"/>
    <property type="match status" value="1"/>
</dbReference>